<keyword evidence="14" id="KW-1133">Transmembrane helix</keyword>
<dbReference type="Pfam" id="PF13855">
    <property type="entry name" value="LRR_8"/>
    <property type="match status" value="1"/>
</dbReference>
<feature type="chain" id="PRO_5018612088" description="Tyrosine-protein kinase receptor" evidence="20">
    <location>
        <begin position="27"/>
        <end position="815"/>
    </location>
</feature>
<evidence type="ECO:0000256" key="7">
    <source>
        <dbReference type="ARBA" id="ARBA00022729"/>
    </source>
</evidence>
<dbReference type="PROSITE" id="PS00239">
    <property type="entry name" value="RECEPTOR_TYR_KIN_II"/>
    <property type="match status" value="1"/>
</dbReference>
<gene>
    <name evidence="23" type="ORF">EGW08_006143</name>
</gene>
<keyword evidence="2" id="KW-0217">Developmental protein</keyword>
<dbReference type="InterPro" id="IPR011009">
    <property type="entry name" value="Kinase-like_dom_sf"/>
</dbReference>
<dbReference type="OrthoDB" id="3256376at2759"/>
<keyword evidence="6 19" id="KW-0812">Transmembrane</keyword>
<dbReference type="InterPro" id="IPR001245">
    <property type="entry name" value="Ser-Thr/Tyr_kinase_cat_dom"/>
</dbReference>
<dbReference type="PRINTS" id="PR00109">
    <property type="entry name" value="TYRKINASE"/>
</dbReference>
<dbReference type="GO" id="GO:0007169">
    <property type="term" value="P:cell surface receptor protein tyrosine kinase signaling pathway"/>
    <property type="evidence" value="ECO:0007669"/>
    <property type="project" value="InterPro"/>
</dbReference>
<dbReference type="PROSITE" id="PS51450">
    <property type="entry name" value="LRR"/>
    <property type="match status" value="1"/>
</dbReference>
<evidence type="ECO:0000256" key="8">
    <source>
        <dbReference type="ARBA" id="ARBA00022737"/>
    </source>
</evidence>
<dbReference type="GO" id="GO:0005886">
    <property type="term" value="C:plasma membrane"/>
    <property type="evidence" value="ECO:0007669"/>
    <property type="project" value="TreeGrafter"/>
</dbReference>
<dbReference type="InterPro" id="IPR017441">
    <property type="entry name" value="Protein_kinase_ATP_BS"/>
</dbReference>
<evidence type="ECO:0000256" key="10">
    <source>
        <dbReference type="ARBA" id="ARBA00022777"/>
    </source>
</evidence>
<dbReference type="PROSITE" id="PS50011">
    <property type="entry name" value="PROTEIN_KINASE_DOM"/>
    <property type="match status" value="1"/>
</dbReference>
<dbReference type="FunFam" id="1.10.510.10:FF:000554">
    <property type="entry name" value="Predicted protein"/>
    <property type="match status" value="1"/>
</dbReference>
<keyword evidence="8" id="KW-0677">Repeat</keyword>
<keyword evidence="7 20" id="KW-0732">Signal</keyword>
<accession>A0A3S0ZUG6</accession>
<dbReference type="InterPro" id="IPR032675">
    <property type="entry name" value="LRR_dom_sf"/>
</dbReference>
<dbReference type="PANTHER" id="PTHR24416">
    <property type="entry name" value="TYROSINE-PROTEIN KINASE RECEPTOR"/>
    <property type="match status" value="1"/>
</dbReference>
<dbReference type="Gene3D" id="3.80.10.10">
    <property type="entry name" value="Ribonuclease Inhibitor"/>
    <property type="match status" value="1"/>
</dbReference>
<evidence type="ECO:0000313" key="24">
    <source>
        <dbReference type="Proteomes" id="UP000271974"/>
    </source>
</evidence>
<dbReference type="EC" id="2.7.10.1" evidence="19"/>
<comment type="subcellular location">
    <subcellularLocation>
        <location evidence="1">Membrane</location>
        <topology evidence="1">Single-pass membrane protein</topology>
    </subcellularLocation>
</comment>
<evidence type="ECO:0000313" key="23">
    <source>
        <dbReference type="EMBL" id="RUS86123.1"/>
    </source>
</evidence>
<evidence type="ECO:0000256" key="9">
    <source>
        <dbReference type="ARBA" id="ARBA00022741"/>
    </source>
</evidence>
<name>A0A3S0ZUG6_ELYCH</name>
<dbReference type="GO" id="GO:0007399">
    <property type="term" value="P:nervous system development"/>
    <property type="evidence" value="ECO:0007669"/>
    <property type="project" value="UniProtKB-KW"/>
</dbReference>
<dbReference type="InterPro" id="IPR020635">
    <property type="entry name" value="Tyr_kinase_cat_dom"/>
</dbReference>
<dbReference type="EMBL" id="RQTK01000150">
    <property type="protein sequence ID" value="RUS86123.1"/>
    <property type="molecule type" value="Genomic_DNA"/>
</dbReference>
<dbReference type="Gene3D" id="3.30.200.20">
    <property type="entry name" value="Phosphorylase Kinase, domain 1"/>
    <property type="match status" value="1"/>
</dbReference>
<dbReference type="PROSITE" id="PS00109">
    <property type="entry name" value="PROTEIN_KINASE_TYR"/>
    <property type="match status" value="1"/>
</dbReference>
<dbReference type="InterPro" id="IPR002011">
    <property type="entry name" value="Tyr_kinase_rcpt_2_CS"/>
</dbReference>
<keyword evidence="12 18" id="KW-0067">ATP-binding</keyword>
<dbReference type="InterPro" id="IPR008266">
    <property type="entry name" value="Tyr_kinase_AS"/>
</dbReference>
<evidence type="ECO:0000256" key="15">
    <source>
        <dbReference type="ARBA" id="ARBA00023136"/>
    </source>
</evidence>
<dbReference type="PROSITE" id="PS50835">
    <property type="entry name" value="IG_LIKE"/>
    <property type="match status" value="1"/>
</dbReference>
<keyword evidence="4" id="KW-0433">Leucine-rich repeat</keyword>
<keyword evidence="16" id="KW-0829">Tyrosine-protein kinase</keyword>
<evidence type="ECO:0000256" key="11">
    <source>
        <dbReference type="ARBA" id="ARBA00022782"/>
    </source>
</evidence>
<dbReference type="AlphaFoldDB" id="A0A3S0ZUG6"/>
<dbReference type="InterPro" id="IPR000719">
    <property type="entry name" value="Prot_kinase_dom"/>
</dbReference>
<dbReference type="Proteomes" id="UP000271974">
    <property type="component" value="Unassembled WGS sequence"/>
</dbReference>
<evidence type="ECO:0000256" key="13">
    <source>
        <dbReference type="ARBA" id="ARBA00022902"/>
    </source>
</evidence>
<sequence length="815" mass="92469">MHFMEFCVRNSLILTMFTLLQHGLSSLNLLACSETCICTEDLIYGGVNMVCARPDAMSSLRQMDIREASEVTSLYIEGQQQLTRLADGSFLNFTNLRNLTIRDSSLTELDQNVFEASRSLQYLNLENNTISDFPDSIIKNTNVTQVLLQNNPLRCHCSNAWLLKPPSNIKIFHSLCLPRKFDKSNGPISFLYSADHPSSPENMLKDCERTQLHRVSMSSATMVTIGENVTITCPLRNVNITWDMSNIRSQWRQKSAEELAEEEAAVEILNISEDDQFRIVQCKGENSTHTAQANIILAIPLKPQIKSIEFYGLGYNMKVRFTLVGWPLPTIQWVAESTNRAGEVNTTLSNINTEGEIQLWINLRPMPAHGTFLQVVATNSLGSHKRREKIVIEQLDFHHTPPPIPVPVDMVLVTTHKNQSHHPDDLITSKIALSMGLGVLGMGILVATCLIVKYRGKIEWHKKLKFLRLQSLGVYNLASRVDDMPLHDVIVDNPMYKDLYTSAALLSCPPSYIPKFKGVRRIPPKNISKRRLIGEGNFGLVFLGECADLEGRKGHTPVAIKTLKGDSSEALRKDFEREAELLTTFKHKNIVHLYGVCTEGESWMLVFEFMKNGDLHGYLRSRAPDTVKAREPDQPKVEVLTGPELLFIIRQIAKGLEFLTAQHFVHRDLATRNCFVGKDLTVKIGDFGLARDIYITDYYRIGSATMLPYRWLPLESIRFGKFTTKSDVWSFGVTMWEVFTYGQKPWCELSIPEMVSKIESGERLPRPQGCPESIYQLMVEGCWKLKESERYDMTKICDILLKIDLKLPEYLDIVG</sequence>
<dbReference type="InterPro" id="IPR050122">
    <property type="entry name" value="RTK"/>
</dbReference>
<dbReference type="InterPro" id="IPR001611">
    <property type="entry name" value="Leu-rich_rpt"/>
</dbReference>
<keyword evidence="9 18" id="KW-0547">Nucleotide-binding</keyword>
<feature type="domain" description="Ig-like" evidence="22">
    <location>
        <begin position="200"/>
        <end position="298"/>
    </location>
</feature>
<dbReference type="InterPro" id="IPR007110">
    <property type="entry name" value="Ig-like_dom"/>
</dbReference>
<dbReference type="GO" id="GO:0051897">
    <property type="term" value="P:positive regulation of phosphatidylinositol 3-kinase/protein kinase B signal transduction"/>
    <property type="evidence" value="ECO:0007669"/>
    <property type="project" value="TreeGrafter"/>
</dbReference>
<evidence type="ECO:0000256" key="20">
    <source>
        <dbReference type="SAM" id="SignalP"/>
    </source>
</evidence>
<evidence type="ECO:0000256" key="4">
    <source>
        <dbReference type="ARBA" id="ARBA00022614"/>
    </source>
</evidence>
<evidence type="ECO:0000256" key="3">
    <source>
        <dbReference type="ARBA" id="ARBA00022553"/>
    </source>
</evidence>
<keyword evidence="19" id="KW-0675">Receptor</keyword>
<proteinExistence type="inferred from homology"/>
<keyword evidence="3 19" id="KW-0597">Phosphoprotein</keyword>
<organism evidence="23 24">
    <name type="scientific">Elysia chlorotica</name>
    <name type="common">Eastern emerald elysia</name>
    <name type="synonym">Sea slug</name>
    <dbReference type="NCBI Taxonomy" id="188477"/>
    <lineage>
        <taxon>Eukaryota</taxon>
        <taxon>Metazoa</taxon>
        <taxon>Spiralia</taxon>
        <taxon>Lophotrochozoa</taxon>
        <taxon>Mollusca</taxon>
        <taxon>Gastropoda</taxon>
        <taxon>Heterobranchia</taxon>
        <taxon>Euthyneura</taxon>
        <taxon>Panpulmonata</taxon>
        <taxon>Sacoglossa</taxon>
        <taxon>Placobranchoidea</taxon>
        <taxon>Plakobranchidae</taxon>
        <taxon>Elysia</taxon>
    </lineage>
</organism>
<evidence type="ECO:0000256" key="18">
    <source>
        <dbReference type="PROSITE-ProRule" id="PRU10141"/>
    </source>
</evidence>
<evidence type="ECO:0000256" key="14">
    <source>
        <dbReference type="ARBA" id="ARBA00022989"/>
    </source>
</evidence>
<comment type="caution">
    <text evidence="23">The sequence shown here is derived from an EMBL/GenBank/DDBJ whole genome shotgun (WGS) entry which is preliminary data.</text>
</comment>
<evidence type="ECO:0000256" key="1">
    <source>
        <dbReference type="ARBA" id="ARBA00004167"/>
    </source>
</evidence>
<dbReference type="GO" id="GO:0005524">
    <property type="term" value="F:ATP binding"/>
    <property type="evidence" value="ECO:0007669"/>
    <property type="project" value="UniProtKB-UniRule"/>
</dbReference>
<dbReference type="PANTHER" id="PTHR24416:SF614">
    <property type="entry name" value="PROTEIN KINASE DOMAIN-CONTAINING PROTEIN"/>
    <property type="match status" value="1"/>
</dbReference>
<dbReference type="GO" id="GO:0030154">
    <property type="term" value="P:cell differentiation"/>
    <property type="evidence" value="ECO:0007669"/>
    <property type="project" value="UniProtKB-KW"/>
</dbReference>
<dbReference type="SUPFAM" id="SSF56112">
    <property type="entry name" value="Protein kinase-like (PK-like)"/>
    <property type="match status" value="1"/>
</dbReference>
<evidence type="ECO:0000256" key="5">
    <source>
        <dbReference type="ARBA" id="ARBA00022679"/>
    </source>
</evidence>
<keyword evidence="5" id="KW-0808">Transferase</keyword>
<reference evidence="23 24" key="1">
    <citation type="submission" date="2019-01" db="EMBL/GenBank/DDBJ databases">
        <title>A draft genome assembly of the solar-powered sea slug Elysia chlorotica.</title>
        <authorList>
            <person name="Cai H."/>
            <person name="Li Q."/>
            <person name="Fang X."/>
            <person name="Li J."/>
            <person name="Curtis N.E."/>
            <person name="Altenburger A."/>
            <person name="Shibata T."/>
            <person name="Feng M."/>
            <person name="Maeda T."/>
            <person name="Schwartz J.A."/>
            <person name="Shigenobu S."/>
            <person name="Lundholm N."/>
            <person name="Nishiyama T."/>
            <person name="Yang H."/>
            <person name="Hasebe M."/>
            <person name="Li S."/>
            <person name="Pierce S.K."/>
            <person name="Wang J."/>
        </authorList>
    </citation>
    <scope>NUCLEOTIDE SEQUENCE [LARGE SCALE GENOMIC DNA]</scope>
    <source>
        <strain evidence="23">EC2010</strain>
        <tissue evidence="23">Whole organism of an adult</tissue>
    </source>
</reference>
<dbReference type="SMART" id="SM00219">
    <property type="entry name" value="TyrKc"/>
    <property type="match status" value="1"/>
</dbReference>
<evidence type="ECO:0000256" key="2">
    <source>
        <dbReference type="ARBA" id="ARBA00022473"/>
    </source>
</evidence>
<dbReference type="STRING" id="188477.A0A3S0ZUG6"/>
<keyword evidence="15" id="KW-0472">Membrane</keyword>
<protein>
    <recommendedName>
        <fullName evidence="19">Tyrosine-protein kinase receptor</fullName>
        <ecNumber evidence="19">2.7.10.1</ecNumber>
    </recommendedName>
</protein>
<keyword evidence="24" id="KW-1185">Reference proteome</keyword>
<dbReference type="Pfam" id="PF07714">
    <property type="entry name" value="PK_Tyr_Ser-Thr"/>
    <property type="match status" value="1"/>
</dbReference>
<comment type="catalytic activity">
    <reaction evidence="17 19">
        <text>L-tyrosyl-[protein] + ATP = O-phospho-L-tyrosyl-[protein] + ADP + H(+)</text>
        <dbReference type="Rhea" id="RHEA:10596"/>
        <dbReference type="Rhea" id="RHEA-COMP:10136"/>
        <dbReference type="Rhea" id="RHEA-COMP:20101"/>
        <dbReference type="ChEBI" id="CHEBI:15378"/>
        <dbReference type="ChEBI" id="CHEBI:30616"/>
        <dbReference type="ChEBI" id="CHEBI:46858"/>
        <dbReference type="ChEBI" id="CHEBI:61978"/>
        <dbReference type="ChEBI" id="CHEBI:456216"/>
        <dbReference type="EC" id="2.7.10.1"/>
    </reaction>
</comment>
<evidence type="ECO:0000256" key="17">
    <source>
        <dbReference type="ARBA" id="ARBA00051243"/>
    </source>
</evidence>
<evidence type="ECO:0000256" key="16">
    <source>
        <dbReference type="ARBA" id="ARBA00023137"/>
    </source>
</evidence>
<dbReference type="SUPFAM" id="SSF52058">
    <property type="entry name" value="L domain-like"/>
    <property type="match status" value="1"/>
</dbReference>
<dbReference type="GO" id="GO:0043235">
    <property type="term" value="C:receptor complex"/>
    <property type="evidence" value="ECO:0007669"/>
    <property type="project" value="TreeGrafter"/>
</dbReference>
<keyword evidence="11" id="KW-0221">Differentiation</keyword>
<feature type="signal peptide" evidence="20">
    <location>
        <begin position="1"/>
        <end position="26"/>
    </location>
</feature>
<feature type="domain" description="Protein kinase" evidence="21">
    <location>
        <begin position="527"/>
        <end position="811"/>
    </location>
</feature>
<dbReference type="GO" id="GO:0010976">
    <property type="term" value="P:positive regulation of neuron projection development"/>
    <property type="evidence" value="ECO:0007669"/>
    <property type="project" value="TreeGrafter"/>
</dbReference>
<keyword evidence="13" id="KW-0524">Neurogenesis</keyword>
<dbReference type="Gene3D" id="1.10.510.10">
    <property type="entry name" value="Transferase(Phosphotransferase) domain 1"/>
    <property type="match status" value="1"/>
</dbReference>
<keyword evidence="10" id="KW-0418">Kinase</keyword>
<dbReference type="GO" id="GO:0004714">
    <property type="term" value="F:transmembrane receptor protein tyrosine kinase activity"/>
    <property type="evidence" value="ECO:0007669"/>
    <property type="project" value="UniProtKB-EC"/>
</dbReference>
<evidence type="ECO:0000256" key="19">
    <source>
        <dbReference type="RuleBase" id="RU000312"/>
    </source>
</evidence>
<evidence type="ECO:0000256" key="12">
    <source>
        <dbReference type="ARBA" id="ARBA00022840"/>
    </source>
</evidence>
<evidence type="ECO:0000259" key="21">
    <source>
        <dbReference type="PROSITE" id="PS50011"/>
    </source>
</evidence>
<feature type="binding site" evidence="18">
    <location>
        <position position="561"/>
    </location>
    <ligand>
        <name>ATP</name>
        <dbReference type="ChEBI" id="CHEBI:30616"/>
    </ligand>
</feature>
<evidence type="ECO:0000259" key="22">
    <source>
        <dbReference type="PROSITE" id="PS50835"/>
    </source>
</evidence>
<evidence type="ECO:0000256" key="6">
    <source>
        <dbReference type="ARBA" id="ARBA00022692"/>
    </source>
</evidence>
<comment type="similarity">
    <text evidence="19">Belongs to the protein kinase superfamily. Tyr protein kinase family. Insulin receptor subfamily.</text>
</comment>
<dbReference type="PROSITE" id="PS00107">
    <property type="entry name" value="PROTEIN_KINASE_ATP"/>
    <property type="match status" value="1"/>
</dbReference>